<evidence type="ECO:0000256" key="5">
    <source>
        <dbReference type="SAM" id="MobiDB-lite"/>
    </source>
</evidence>
<feature type="transmembrane region" description="Helical" evidence="6">
    <location>
        <begin position="384"/>
        <end position="403"/>
    </location>
</feature>
<dbReference type="PANTHER" id="PTHR23501:SF43">
    <property type="entry name" value="MULTIDRUG TRANSPORTER, PUTATIVE (AFU_ORTHOLOGUE AFUA_6G03040)-RELATED"/>
    <property type="match status" value="1"/>
</dbReference>
<keyword evidence="9" id="KW-1185">Reference proteome</keyword>
<dbReference type="Gene3D" id="1.20.1250.20">
    <property type="entry name" value="MFS general substrate transporter like domains"/>
    <property type="match status" value="1"/>
</dbReference>
<dbReference type="SUPFAM" id="SSF103473">
    <property type="entry name" value="MFS general substrate transporter"/>
    <property type="match status" value="1"/>
</dbReference>
<dbReference type="AlphaFoldDB" id="A0AAD5WUE3"/>
<feature type="transmembrane region" description="Helical" evidence="6">
    <location>
        <begin position="173"/>
        <end position="196"/>
    </location>
</feature>
<feature type="transmembrane region" description="Helical" evidence="6">
    <location>
        <begin position="202"/>
        <end position="220"/>
    </location>
</feature>
<dbReference type="PANTHER" id="PTHR23501">
    <property type="entry name" value="MAJOR FACILITATOR SUPERFAMILY"/>
    <property type="match status" value="1"/>
</dbReference>
<protein>
    <submittedName>
        <fullName evidence="8">Major facilitator superfamily domain-containing protein</fullName>
    </submittedName>
</protein>
<evidence type="ECO:0000256" key="1">
    <source>
        <dbReference type="ARBA" id="ARBA00004141"/>
    </source>
</evidence>
<accession>A0AAD5WUE3</accession>
<evidence type="ECO:0000313" key="8">
    <source>
        <dbReference type="EMBL" id="KAJ2903355.1"/>
    </source>
</evidence>
<dbReference type="Proteomes" id="UP001201980">
    <property type="component" value="Unassembled WGS sequence"/>
</dbReference>
<dbReference type="InterPro" id="IPR020846">
    <property type="entry name" value="MFS_dom"/>
</dbReference>
<feature type="transmembrane region" description="Helical" evidence="6">
    <location>
        <begin position="241"/>
        <end position="259"/>
    </location>
</feature>
<feature type="transmembrane region" description="Helical" evidence="6">
    <location>
        <begin position="453"/>
        <end position="475"/>
    </location>
</feature>
<comment type="caution">
    <text evidence="8">The sequence shown here is derived from an EMBL/GenBank/DDBJ whole genome shotgun (WGS) entry which is preliminary data.</text>
</comment>
<feature type="transmembrane region" description="Helical" evidence="6">
    <location>
        <begin position="87"/>
        <end position="106"/>
    </location>
</feature>
<keyword evidence="2 6" id="KW-0812">Transmembrane</keyword>
<gene>
    <name evidence="8" type="ORF">MKZ38_010020</name>
</gene>
<feature type="compositionally biased region" description="Acidic residues" evidence="5">
    <location>
        <begin position="607"/>
        <end position="617"/>
    </location>
</feature>
<comment type="subcellular location">
    <subcellularLocation>
        <location evidence="1">Membrane</location>
        <topology evidence="1">Multi-pass membrane protein</topology>
    </subcellularLocation>
</comment>
<reference evidence="8" key="1">
    <citation type="submission" date="2022-07" db="EMBL/GenBank/DDBJ databases">
        <title>Draft genome sequence of Zalerion maritima ATCC 34329, a (micro)plastics degrading marine fungus.</title>
        <authorList>
            <person name="Paco A."/>
            <person name="Goncalves M.F.M."/>
            <person name="Rocha-Santos T.A.P."/>
            <person name="Alves A."/>
        </authorList>
    </citation>
    <scope>NUCLEOTIDE SEQUENCE</scope>
    <source>
        <strain evidence="8">ATCC 34329</strain>
    </source>
</reference>
<name>A0AAD5WUE3_9PEZI</name>
<feature type="compositionally biased region" description="Basic and acidic residues" evidence="5">
    <location>
        <begin position="11"/>
        <end position="28"/>
    </location>
</feature>
<feature type="transmembrane region" description="Helical" evidence="6">
    <location>
        <begin position="351"/>
        <end position="372"/>
    </location>
</feature>
<evidence type="ECO:0000256" key="4">
    <source>
        <dbReference type="ARBA" id="ARBA00023136"/>
    </source>
</evidence>
<dbReference type="GO" id="GO:0022857">
    <property type="term" value="F:transmembrane transporter activity"/>
    <property type="evidence" value="ECO:0007669"/>
    <property type="project" value="InterPro"/>
</dbReference>
<evidence type="ECO:0000313" key="9">
    <source>
        <dbReference type="Proteomes" id="UP001201980"/>
    </source>
</evidence>
<dbReference type="InterPro" id="IPR011701">
    <property type="entry name" value="MFS"/>
</dbReference>
<sequence length="729" mass="79529">MPPPNNPLTEMAREDRRDSMEDTLRDTENPAPLSPVVISGFRRVALMVIDWLAASLLVGFMFSILDTSIVSTALVRIAQELGDFGNAPWVVLSYLLTYMGFAIGFAKFSDVLGRGTMVFVAWLLFAMFSVGCALSKTMLQLIVFRAIQGIGGSGLYSLCQISLVELVPANPSLIGALVGCTLAISFVLGPILGGVISNFIGWQYIFWINVPFGALAMLLVPAFWPKERRRDVVLGLRRMDWLGIVLLLAGSVLLIVGLQEGGSFFRSWSHSLVTTSLTVATVAWIGFWSWELLIGLRLVAKLDVEPAFPIRLAAKRVYVAALLQTLFTGFPYIGLTIVLPERFQIVDGDSSLMAGVKLLPMLAACALGSFIAGAMSKKTNLTSLTLIFASALQLAGLALFSTISPVPDIEAILEQPPDGDRPLEPGDPVAVRDGNDGKPLFAEPLQVRETPRIMYFFQFLFGLGVGLSLAAASMITSIQAGNHDHASAHGAVAQARVFGGALGIISCNIILDYHLRKFVVPVLPKGTTEAFMKGPLEQLNKLTPTNKEWMRVVYTSAFGTMIKGMLYVGVACLVASFFAWEKNPADTIAAIRRHKLSIGTTSGNSGNEEEEAEEDEERPPSTTGRQRRLDHQDLHTSQQQHVQHLGRRNIDVGHSQRVNSPDYVPTLATSIPGASIEMDQFSLRSSRYAPSRTRVGTRSTTDDYGIDDDDDDDAAVHYRRFSLSTTERI</sequence>
<dbReference type="PROSITE" id="PS50850">
    <property type="entry name" value="MFS"/>
    <property type="match status" value="1"/>
</dbReference>
<feature type="domain" description="Major facilitator superfamily (MFS) profile" evidence="7">
    <location>
        <begin position="52"/>
        <end position="587"/>
    </location>
</feature>
<feature type="transmembrane region" description="Helical" evidence="6">
    <location>
        <begin position="51"/>
        <end position="75"/>
    </location>
</feature>
<dbReference type="GO" id="GO:0005886">
    <property type="term" value="C:plasma membrane"/>
    <property type="evidence" value="ECO:0007669"/>
    <property type="project" value="TreeGrafter"/>
</dbReference>
<dbReference type="InterPro" id="IPR036259">
    <property type="entry name" value="MFS_trans_sf"/>
</dbReference>
<dbReference type="EMBL" id="JAKWBI020000083">
    <property type="protein sequence ID" value="KAJ2903355.1"/>
    <property type="molecule type" value="Genomic_DNA"/>
</dbReference>
<feature type="transmembrane region" description="Helical" evidence="6">
    <location>
        <begin position="271"/>
        <end position="296"/>
    </location>
</feature>
<evidence type="ECO:0000259" key="7">
    <source>
        <dbReference type="PROSITE" id="PS50850"/>
    </source>
</evidence>
<feature type="region of interest" description="Disordered" evidence="5">
    <location>
        <begin position="691"/>
        <end position="712"/>
    </location>
</feature>
<proteinExistence type="predicted"/>
<feature type="region of interest" description="Disordered" evidence="5">
    <location>
        <begin position="1"/>
        <end position="28"/>
    </location>
</feature>
<feature type="region of interest" description="Disordered" evidence="5">
    <location>
        <begin position="598"/>
        <end position="643"/>
    </location>
</feature>
<dbReference type="Pfam" id="PF07690">
    <property type="entry name" value="MFS_1"/>
    <property type="match status" value="1"/>
</dbReference>
<organism evidence="8 9">
    <name type="scientific">Zalerion maritima</name>
    <dbReference type="NCBI Taxonomy" id="339359"/>
    <lineage>
        <taxon>Eukaryota</taxon>
        <taxon>Fungi</taxon>
        <taxon>Dikarya</taxon>
        <taxon>Ascomycota</taxon>
        <taxon>Pezizomycotina</taxon>
        <taxon>Sordariomycetes</taxon>
        <taxon>Lulworthiomycetidae</taxon>
        <taxon>Lulworthiales</taxon>
        <taxon>Lulworthiaceae</taxon>
        <taxon>Zalerion</taxon>
    </lineage>
</organism>
<evidence type="ECO:0000256" key="6">
    <source>
        <dbReference type="SAM" id="Phobius"/>
    </source>
</evidence>
<keyword evidence="3 6" id="KW-1133">Transmembrane helix</keyword>
<feature type="transmembrane region" description="Helical" evidence="6">
    <location>
        <begin position="142"/>
        <end position="161"/>
    </location>
</feature>
<feature type="transmembrane region" description="Helical" evidence="6">
    <location>
        <begin position="317"/>
        <end position="339"/>
    </location>
</feature>
<evidence type="ECO:0000256" key="3">
    <source>
        <dbReference type="ARBA" id="ARBA00022989"/>
    </source>
</evidence>
<feature type="transmembrane region" description="Helical" evidence="6">
    <location>
        <begin position="552"/>
        <end position="580"/>
    </location>
</feature>
<keyword evidence="4 6" id="KW-0472">Membrane</keyword>
<evidence type="ECO:0000256" key="2">
    <source>
        <dbReference type="ARBA" id="ARBA00022692"/>
    </source>
</evidence>
<feature type="transmembrane region" description="Helical" evidence="6">
    <location>
        <begin position="118"/>
        <end position="136"/>
    </location>
</feature>